<dbReference type="Pfam" id="PF13377">
    <property type="entry name" value="Peripla_BP_3"/>
    <property type="match status" value="1"/>
</dbReference>
<sequence length="340" mass="36062">MTPSPGRKKRSTILDVATVAGISRGTVSRVLNGEPYVSDEARVAVNKAIKEVGYVPNMAARNLVRQRSQAVGLLIHEPHALFLEDPNIGSIMLGANTVLSQAGYQMVCLIIDSELDVNRIGQYLNGGSIDGAIVISAGENDPITELIEQLAMASAFVGLPPNHRPLPFVSIDNKKAAAEITARLKASGRTQIGMIASALGRAAGADRLAGFEDALGSSYRPELVAMVEHFSFDAGIAGMRELLERCPTIDAVFAASDAVAAGALSVLQRIGRRVPEDIAVVGFDDSVWAQRTNPPLSTVRQPASELGAQAAELVLAQLRGEEINRGGVYLETSIVWRDSA</sequence>
<keyword evidence="3" id="KW-0804">Transcription</keyword>
<dbReference type="RefSeq" id="WP_103467123.1">
    <property type="nucleotide sequence ID" value="NZ_PPXB01000018.1"/>
</dbReference>
<proteinExistence type="predicted"/>
<dbReference type="SMART" id="SM00354">
    <property type="entry name" value="HTH_LACI"/>
    <property type="match status" value="1"/>
</dbReference>
<organism evidence="5 6">
    <name type="scientific">Arthrobacter glacialis</name>
    <dbReference type="NCBI Taxonomy" id="1664"/>
    <lineage>
        <taxon>Bacteria</taxon>
        <taxon>Bacillati</taxon>
        <taxon>Actinomycetota</taxon>
        <taxon>Actinomycetes</taxon>
        <taxon>Micrococcales</taxon>
        <taxon>Micrococcaceae</taxon>
        <taxon>Arthrobacter</taxon>
    </lineage>
</organism>
<evidence type="ECO:0000256" key="3">
    <source>
        <dbReference type="ARBA" id="ARBA00023163"/>
    </source>
</evidence>
<gene>
    <name evidence="5" type="ORF">CVS27_17415</name>
</gene>
<dbReference type="GO" id="GO:0003700">
    <property type="term" value="F:DNA-binding transcription factor activity"/>
    <property type="evidence" value="ECO:0007669"/>
    <property type="project" value="TreeGrafter"/>
</dbReference>
<reference evidence="5 6" key="1">
    <citation type="submission" date="2018-01" db="EMBL/GenBank/DDBJ databases">
        <title>Arthrobacter sp. nov., from glaciers in China.</title>
        <authorList>
            <person name="Liu Q."/>
            <person name="Xin Y.-H."/>
        </authorList>
    </citation>
    <scope>NUCLEOTIDE SEQUENCE [LARGE SCALE GENOMIC DNA]</scope>
    <source>
        <strain evidence="5 6">HLT2-12-2</strain>
    </source>
</reference>
<dbReference type="InterPro" id="IPR010982">
    <property type="entry name" value="Lambda_DNA-bd_dom_sf"/>
</dbReference>
<accession>A0A2S3ZSN0</accession>
<dbReference type="Proteomes" id="UP000237061">
    <property type="component" value="Unassembled WGS sequence"/>
</dbReference>
<dbReference type="EMBL" id="PPXC01000017">
    <property type="protein sequence ID" value="POH72104.1"/>
    <property type="molecule type" value="Genomic_DNA"/>
</dbReference>
<dbReference type="PANTHER" id="PTHR30146:SF109">
    <property type="entry name" value="HTH-TYPE TRANSCRIPTIONAL REGULATOR GALS"/>
    <property type="match status" value="1"/>
</dbReference>
<dbReference type="SUPFAM" id="SSF47413">
    <property type="entry name" value="lambda repressor-like DNA-binding domains"/>
    <property type="match status" value="1"/>
</dbReference>
<evidence type="ECO:0000256" key="1">
    <source>
        <dbReference type="ARBA" id="ARBA00023015"/>
    </source>
</evidence>
<evidence type="ECO:0000313" key="6">
    <source>
        <dbReference type="Proteomes" id="UP000237061"/>
    </source>
</evidence>
<dbReference type="OrthoDB" id="4268837at2"/>
<dbReference type="InterPro" id="IPR000843">
    <property type="entry name" value="HTH_LacI"/>
</dbReference>
<dbReference type="Gene3D" id="3.40.50.2300">
    <property type="match status" value="2"/>
</dbReference>
<feature type="domain" description="HTH lacI-type" evidence="4">
    <location>
        <begin position="11"/>
        <end position="65"/>
    </location>
</feature>
<dbReference type="GO" id="GO:0000976">
    <property type="term" value="F:transcription cis-regulatory region binding"/>
    <property type="evidence" value="ECO:0007669"/>
    <property type="project" value="TreeGrafter"/>
</dbReference>
<dbReference type="Pfam" id="PF00356">
    <property type="entry name" value="LacI"/>
    <property type="match status" value="1"/>
</dbReference>
<dbReference type="Gene3D" id="1.10.260.40">
    <property type="entry name" value="lambda repressor-like DNA-binding domains"/>
    <property type="match status" value="1"/>
</dbReference>
<protein>
    <submittedName>
        <fullName evidence="5">LacI family transcriptional regulator</fullName>
    </submittedName>
</protein>
<dbReference type="PROSITE" id="PS50932">
    <property type="entry name" value="HTH_LACI_2"/>
    <property type="match status" value="1"/>
</dbReference>
<dbReference type="InterPro" id="IPR028082">
    <property type="entry name" value="Peripla_BP_I"/>
</dbReference>
<name>A0A2S3ZSN0_ARTGL</name>
<dbReference type="PANTHER" id="PTHR30146">
    <property type="entry name" value="LACI-RELATED TRANSCRIPTIONAL REPRESSOR"/>
    <property type="match status" value="1"/>
</dbReference>
<evidence type="ECO:0000256" key="2">
    <source>
        <dbReference type="ARBA" id="ARBA00023125"/>
    </source>
</evidence>
<dbReference type="AlphaFoldDB" id="A0A2S3ZSN0"/>
<keyword evidence="2" id="KW-0238">DNA-binding</keyword>
<comment type="caution">
    <text evidence="5">The sequence shown here is derived from an EMBL/GenBank/DDBJ whole genome shotgun (WGS) entry which is preliminary data.</text>
</comment>
<keyword evidence="6" id="KW-1185">Reference proteome</keyword>
<dbReference type="SUPFAM" id="SSF53822">
    <property type="entry name" value="Periplasmic binding protein-like I"/>
    <property type="match status" value="1"/>
</dbReference>
<dbReference type="CDD" id="cd06267">
    <property type="entry name" value="PBP1_LacI_sugar_binding-like"/>
    <property type="match status" value="1"/>
</dbReference>
<keyword evidence="1" id="KW-0805">Transcription regulation</keyword>
<evidence type="ECO:0000313" key="5">
    <source>
        <dbReference type="EMBL" id="POH72104.1"/>
    </source>
</evidence>
<dbReference type="CDD" id="cd01392">
    <property type="entry name" value="HTH_LacI"/>
    <property type="match status" value="1"/>
</dbReference>
<evidence type="ECO:0000259" key="4">
    <source>
        <dbReference type="PROSITE" id="PS50932"/>
    </source>
</evidence>
<dbReference type="InterPro" id="IPR046335">
    <property type="entry name" value="LacI/GalR-like_sensor"/>
</dbReference>